<evidence type="ECO:0000313" key="2">
    <source>
        <dbReference type="EMBL" id="KAJ8774111.1"/>
    </source>
</evidence>
<gene>
    <name evidence="2" type="ORF">K2173_009542</name>
</gene>
<protein>
    <recommendedName>
        <fullName evidence="4">F-box/kelch-repeat protein SKIP25</fullName>
    </recommendedName>
</protein>
<dbReference type="PANTHER" id="PTHR47590">
    <property type="entry name" value="F-BOX/KELCH-REPEAT PROTEIN SKIP25"/>
    <property type="match status" value="1"/>
</dbReference>
<dbReference type="Proteomes" id="UP001159364">
    <property type="component" value="Linkage Group LG01"/>
</dbReference>
<evidence type="ECO:0008006" key="4">
    <source>
        <dbReference type="Google" id="ProtNLM"/>
    </source>
</evidence>
<feature type="region of interest" description="Disordered" evidence="1">
    <location>
        <begin position="222"/>
        <end position="246"/>
    </location>
</feature>
<feature type="compositionally biased region" description="Basic and acidic residues" evidence="1">
    <location>
        <begin position="222"/>
        <end position="232"/>
    </location>
</feature>
<sequence length="427" mass="47564">MAANPIPASNSETSHKHPLKRPKQTNNHHNDHHVRHEQPIIPGLPDHLAQLCLSLVPPALLFSVCHSWRRLIYSPDFPPFLSLYTILSSTNTQHDNNNHASSIHFFAYDPISSRWDCLPPPSDDPPLRFLLRHPSFISRNLPIQSVSVSGLLVLLAATSDNFNPALSRPLVFNPISRKWSFGPPLDTPRRWCATGTTQGIVYVASGIGSHFSTDVAKSVEKWEPQRINKDGETQNQKENSDTNNSFSGWSWKWEKVKGLKDARFSRDAVDAVGWRGKLCMVNMKGDAAKEGIVYDTQKEDWENMPKGMLAGWKGPVATMNEEVMYVVDERKGALRTYDPERDKWENIIKSERLRGAQQIAAEGGRVCVLCGGSDDGIVVVDMVSKPVRMRVIETPPGFEAVAVHILPRMSKPDAGFFPGSGSTSTSK</sequence>
<dbReference type="PANTHER" id="PTHR47590:SF1">
    <property type="entry name" value="F-BOX_KELCH-REPEAT PROTEIN SKIP25"/>
    <property type="match status" value="1"/>
</dbReference>
<accession>A0AAV8U495</accession>
<evidence type="ECO:0000256" key="1">
    <source>
        <dbReference type="SAM" id="MobiDB-lite"/>
    </source>
</evidence>
<organism evidence="2 3">
    <name type="scientific">Erythroxylum novogranatense</name>
    <dbReference type="NCBI Taxonomy" id="1862640"/>
    <lineage>
        <taxon>Eukaryota</taxon>
        <taxon>Viridiplantae</taxon>
        <taxon>Streptophyta</taxon>
        <taxon>Embryophyta</taxon>
        <taxon>Tracheophyta</taxon>
        <taxon>Spermatophyta</taxon>
        <taxon>Magnoliopsida</taxon>
        <taxon>eudicotyledons</taxon>
        <taxon>Gunneridae</taxon>
        <taxon>Pentapetalae</taxon>
        <taxon>rosids</taxon>
        <taxon>fabids</taxon>
        <taxon>Malpighiales</taxon>
        <taxon>Erythroxylaceae</taxon>
        <taxon>Erythroxylum</taxon>
    </lineage>
</organism>
<dbReference type="InterPro" id="IPR015915">
    <property type="entry name" value="Kelch-typ_b-propeller"/>
</dbReference>
<keyword evidence="3" id="KW-1185">Reference proteome</keyword>
<comment type="caution">
    <text evidence="2">The sequence shown here is derived from an EMBL/GenBank/DDBJ whole genome shotgun (WGS) entry which is preliminary data.</text>
</comment>
<proteinExistence type="predicted"/>
<evidence type="ECO:0000313" key="3">
    <source>
        <dbReference type="Proteomes" id="UP001159364"/>
    </source>
</evidence>
<dbReference type="EMBL" id="JAIWQS010000001">
    <property type="protein sequence ID" value="KAJ8774111.1"/>
    <property type="molecule type" value="Genomic_DNA"/>
</dbReference>
<dbReference type="AlphaFoldDB" id="A0AAV8U495"/>
<dbReference type="SUPFAM" id="SSF117281">
    <property type="entry name" value="Kelch motif"/>
    <property type="match status" value="1"/>
</dbReference>
<reference evidence="2 3" key="1">
    <citation type="submission" date="2021-09" db="EMBL/GenBank/DDBJ databases">
        <title>Genomic insights and catalytic innovation underlie evolution of tropane alkaloids biosynthesis.</title>
        <authorList>
            <person name="Wang Y.-J."/>
            <person name="Tian T."/>
            <person name="Huang J.-P."/>
            <person name="Huang S.-X."/>
        </authorList>
    </citation>
    <scope>NUCLEOTIDE SEQUENCE [LARGE SCALE GENOMIC DNA]</scope>
    <source>
        <strain evidence="2">KIB-2018</strain>
        <tissue evidence="2">Leaf</tissue>
    </source>
</reference>
<feature type="region of interest" description="Disordered" evidence="1">
    <location>
        <begin position="1"/>
        <end position="31"/>
    </location>
</feature>
<feature type="compositionally biased region" description="Polar residues" evidence="1">
    <location>
        <begin position="233"/>
        <end position="246"/>
    </location>
</feature>
<dbReference type="Gene3D" id="2.120.10.80">
    <property type="entry name" value="Kelch-type beta propeller"/>
    <property type="match status" value="1"/>
</dbReference>
<name>A0AAV8U495_9ROSI</name>